<name>A0A840X503_9RHOB</name>
<gene>
    <name evidence="2" type="ORF">FHS89_002959</name>
</gene>
<dbReference type="RefSeq" id="WP_184012873.1">
    <property type="nucleotide sequence ID" value="NZ_JACIJS010000010.1"/>
</dbReference>
<dbReference type="Gene3D" id="2.60.120.380">
    <property type="match status" value="3"/>
</dbReference>
<accession>A0A840X503</accession>
<comment type="caution">
    <text evidence="2">The sequence shown here is derived from an EMBL/GenBank/DDBJ whole genome shotgun (WGS) entry which is preliminary data.</text>
</comment>
<organism evidence="2 3">
    <name type="scientific">Rubricella aquisinus</name>
    <dbReference type="NCBI Taxonomy" id="2028108"/>
    <lineage>
        <taxon>Bacteria</taxon>
        <taxon>Pseudomonadati</taxon>
        <taxon>Pseudomonadota</taxon>
        <taxon>Alphaproteobacteria</taxon>
        <taxon>Rhodobacterales</taxon>
        <taxon>Paracoccaceae</taxon>
        <taxon>Rubricella</taxon>
    </lineage>
</organism>
<sequence length="416" mass="43515">MTRTKRTQLAAGLGSAMVALCATGAAAQDAVPLGVCGVTNGAIGWVGGTRAASDPGMVGDYVDTIQTVSEQRTYTAIFELSNAGLVRLEAAATNFDGDPVITLFDEAGAFLNSDDDGGGALNSRLEMDLAPGTYCVEASGFGTEVFDATIRVGLADMGHAALTEGTFFEDEVTCTPETDALSIGAIGSDLSDAPVILTASAADTPFYRFSLMEPMPITLTAQNEDADPVLRVFDNTGAQLAENDDSDGLNSRIDLADPLPAGTYCVNVAALSDTNAPITVSLSAYDEQAYLNSLYARGETTPPLDGSYPVADLGLLETRQRSELRVTSDAQWVVFEVPEPGLVLIEAVSVTGGDPYIRLFDDFGRSVGEDDDSGGDLNSQLAAKVGAGQYLLAVTDLNSDSPQRTRIAVQRYVAAR</sequence>
<protein>
    <recommendedName>
        <fullName evidence="4">Pre-peptidase C-terminal domain-containing protein</fullName>
    </recommendedName>
</protein>
<evidence type="ECO:0000313" key="2">
    <source>
        <dbReference type="EMBL" id="MBB5516915.1"/>
    </source>
</evidence>
<dbReference type="EMBL" id="JACIJS010000010">
    <property type="protein sequence ID" value="MBB5516915.1"/>
    <property type="molecule type" value="Genomic_DNA"/>
</dbReference>
<evidence type="ECO:0000313" key="3">
    <source>
        <dbReference type="Proteomes" id="UP000553766"/>
    </source>
</evidence>
<feature type="signal peptide" evidence="1">
    <location>
        <begin position="1"/>
        <end position="27"/>
    </location>
</feature>
<evidence type="ECO:0008006" key="4">
    <source>
        <dbReference type="Google" id="ProtNLM"/>
    </source>
</evidence>
<evidence type="ECO:0000256" key="1">
    <source>
        <dbReference type="SAM" id="SignalP"/>
    </source>
</evidence>
<feature type="chain" id="PRO_5032816734" description="Pre-peptidase C-terminal domain-containing protein" evidence="1">
    <location>
        <begin position="28"/>
        <end position="416"/>
    </location>
</feature>
<dbReference type="AlphaFoldDB" id="A0A840X503"/>
<keyword evidence="1" id="KW-0732">Signal</keyword>
<keyword evidence="3" id="KW-1185">Reference proteome</keyword>
<dbReference type="Proteomes" id="UP000553766">
    <property type="component" value="Unassembled WGS sequence"/>
</dbReference>
<reference evidence="2 3" key="1">
    <citation type="submission" date="2020-08" db="EMBL/GenBank/DDBJ databases">
        <title>Genomic Encyclopedia of Type Strains, Phase IV (KMG-IV): sequencing the most valuable type-strain genomes for metagenomic binning, comparative biology and taxonomic classification.</title>
        <authorList>
            <person name="Goeker M."/>
        </authorList>
    </citation>
    <scope>NUCLEOTIDE SEQUENCE [LARGE SCALE GENOMIC DNA]</scope>
    <source>
        <strain evidence="2 3">DSM 103377</strain>
    </source>
</reference>
<proteinExistence type="predicted"/>